<name>A0A507AZK2_9PEZI</name>
<evidence type="ECO:0000256" key="1">
    <source>
        <dbReference type="SAM" id="MobiDB-lite"/>
    </source>
</evidence>
<evidence type="ECO:0000313" key="3">
    <source>
        <dbReference type="EMBL" id="TPX10439.1"/>
    </source>
</evidence>
<comment type="caution">
    <text evidence="3">The sequence shown here is derived from an EMBL/GenBank/DDBJ whole genome shotgun (WGS) entry which is preliminary data.</text>
</comment>
<proteinExistence type="predicted"/>
<dbReference type="Gene3D" id="3.30.2130.10">
    <property type="entry name" value="VC0802-like"/>
    <property type="match status" value="1"/>
</dbReference>
<feature type="compositionally biased region" description="Low complexity" evidence="1">
    <location>
        <begin position="202"/>
        <end position="215"/>
    </location>
</feature>
<dbReference type="InterPro" id="IPR045865">
    <property type="entry name" value="ACT-like_dom_sf"/>
</dbReference>
<evidence type="ECO:0000259" key="2">
    <source>
        <dbReference type="Pfam" id="PF13840"/>
    </source>
</evidence>
<sequence>MNAQVSFLDGEFSLIHIPRHLYSVFLEPILRILLPQQESSEAGLDNAGGFQGLTADHRHVLLNVSVTPIECSIVCHQSWVERVFRPFLDAALPADLRRAVGISPHPYIALCVVSAGIDAGSRVVDLTSPLALAGIPIFFITTYFCDFILVPRKNRDSVIQALGTRGFVFSEADSSFTSPVMMASVRGRGPTTTMGGAGGGSSAPSTPPSSSSASAAISDLQDRTFELLKRQSVAPEARRSLHLVHCSGHEMHHVGGEISSLRPSLSRAHTGSGGGGGNGGGYRRPEPTWIDNIDPKLFACLVAALASQPAFLSVTLSAEDPPSLLLDRALLPLFGDAVVGDTETDLVPIFLDLGGLPPETTGIVSGVAGRLVREMEAADTVELLYLSTARAGTVILSQDRVEAAVGVLRPLQDKV</sequence>
<protein>
    <recommendedName>
        <fullName evidence="2">CASTOR ACT domain-containing protein</fullName>
    </recommendedName>
</protein>
<dbReference type="PANTHER" id="PTHR31131:SF6">
    <property type="entry name" value="CASTOR ACT DOMAIN-CONTAINING PROTEIN"/>
    <property type="match status" value="1"/>
</dbReference>
<dbReference type="GO" id="GO:0046394">
    <property type="term" value="P:carboxylic acid biosynthetic process"/>
    <property type="evidence" value="ECO:0007669"/>
    <property type="project" value="UniProtKB-ARBA"/>
</dbReference>
<dbReference type="STRING" id="1093900.A0A507AZK2"/>
<dbReference type="AlphaFoldDB" id="A0A507AZK2"/>
<feature type="region of interest" description="Disordered" evidence="1">
    <location>
        <begin position="186"/>
        <end position="215"/>
    </location>
</feature>
<dbReference type="InterPro" id="IPR027795">
    <property type="entry name" value="CASTOR_ACT_dom"/>
</dbReference>
<dbReference type="OrthoDB" id="58529at2759"/>
<dbReference type="InterPro" id="IPR051719">
    <property type="entry name" value="CASTOR_mTORC1"/>
</dbReference>
<dbReference type="RefSeq" id="XP_030992150.1">
    <property type="nucleotide sequence ID" value="XM_031143537.1"/>
</dbReference>
<evidence type="ECO:0000313" key="4">
    <source>
        <dbReference type="Proteomes" id="UP000319257"/>
    </source>
</evidence>
<organism evidence="3 4">
    <name type="scientific">Thyridium curvatum</name>
    <dbReference type="NCBI Taxonomy" id="1093900"/>
    <lineage>
        <taxon>Eukaryota</taxon>
        <taxon>Fungi</taxon>
        <taxon>Dikarya</taxon>
        <taxon>Ascomycota</taxon>
        <taxon>Pezizomycotina</taxon>
        <taxon>Sordariomycetes</taxon>
        <taxon>Sordariomycetidae</taxon>
        <taxon>Thyridiales</taxon>
        <taxon>Thyridiaceae</taxon>
        <taxon>Thyridium</taxon>
    </lineage>
</organism>
<feature type="region of interest" description="Disordered" evidence="1">
    <location>
        <begin position="263"/>
        <end position="283"/>
    </location>
</feature>
<keyword evidence="4" id="KW-1185">Reference proteome</keyword>
<gene>
    <name evidence="3" type="ORF">E0L32_008658</name>
</gene>
<feature type="domain" description="CASTOR ACT" evidence="2">
    <location>
        <begin position="103"/>
        <end position="162"/>
    </location>
</feature>
<dbReference type="Proteomes" id="UP000319257">
    <property type="component" value="Unassembled WGS sequence"/>
</dbReference>
<dbReference type="PANTHER" id="PTHR31131">
    <property type="entry name" value="CHROMOSOME 1, WHOLE GENOME SHOTGUN SEQUENCE"/>
    <property type="match status" value="1"/>
</dbReference>
<dbReference type="GO" id="GO:0006520">
    <property type="term" value="P:amino acid metabolic process"/>
    <property type="evidence" value="ECO:0007669"/>
    <property type="project" value="UniProtKB-ARBA"/>
</dbReference>
<dbReference type="Pfam" id="PF13840">
    <property type="entry name" value="ACT_7"/>
    <property type="match status" value="1"/>
</dbReference>
<feature type="compositionally biased region" description="Gly residues" evidence="1">
    <location>
        <begin position="271"/>
        <end position="282"/>
    </location>
</feature>
<dbReference type="GeneID" id="41976105"/>
<dbReference type="SUPFAM" id="SSF55021">
    <property type="entry name" value="ACT-like"/>
    <property type="match status" value="1"/>
</dbReference>
<accession>A0A507AZK2</accession>
<dbReference type="EMBL" id="SKBQ01000058">
    <property type="protein sequence ID" value="TPX10439.1"/>
    <property type="molecule type" value="Genomic_DNA"/>
</dbReference>
<dbReference type="InParanoid" id="A0A507AZK2"/>
<reference evidence="3 4" key="1">
    <citation type="submission" date="2019-06" db="EMBL/GenBank/DDBJ databases">
        <title>Draft genome sequence of the filamentous fungus Phialemoniopsis curvata isolated from diesel fuel.</title>
        <authorList>
            <person name="Varaljay V.A."/>
            <person name="Lyon W.J."/>
            <person name="Crouch A.L."/>
            <person name="Drake C.E."/>
            <person name="Hollomon J.M."/>
            <person name="Nadeau L.J."/>
            <person name="Nunn H.S."/>
            <person name="Stevenson B.S."/>
            <person name="Bojanowski C.L."/>
            <person name="Crookes-Goodson W.J."/>
        </authorList>
    </citation>
    <scope>NUCLEOTIDE SEQUENCE [LARGE SCALE GENOMIC DNA]</scope>
    <source>
        <strain evidence="3 4">D216</strain>
    </source>
</reference>